<feature type="domain" description="Heterokaryon incompatibility" evidence="1">
    <location>
        <begin position="236"/>
        <end position="384"/>
    </location>
</feature>
<dbReference type="PANTHER" id="PTHR33112">
    <property type="entry name" value="DOMAIN PROTEIN, PUTATIVE-RELATED"/>
    <property type="match status" value="1"/>
</dbReference>
<organism evidence="2 3">
    <name type="scientific">Venustampulla echinocandica</name>
    <dbReference type="NCBI Taxonomy" id="2656787"/>
    <lineage>
        <taxon>Eukaryota</taxon>
        <taxon>Fungi</taxon>
        <taxon>Dikarya</taxon>
        <taxon>Ascomycota</taxon>
        <taxon>Pezizomycotina</taxon>
        <taxon>Leotiomycetes</taxon>
        <taxon>Helotiales</taxon>
        <taxon>Pleuroascaceae</taxon>
        <taxon>Venustampulla</taxon>
    </lineage>
</organism>
<dbReference type="EMBL" id="NPIC01000005">
    <property type="protein sequence ID" value="RDL36114.1"/>
    <property type="molecule type" value="Genomic_DNA"/>
</dbReference>
<dbReference type="STRING" id="2656787.A0A370TKR9"/>
<dbReference type="Proteomes" id="UP000254866">
    <property type="component" value="Unassembled WGS sequence"/>
</dbReference>
<evidence type="ECO:0000313" key="3">
    <source>
        <dbReference type="Proteomes" id="UP000254866"/>
    </source>
</evidence>
<dbReference type="AlphaFoldDB" id="A0A370TKR9"/>
<name>A0A370TKR9_9HELO</name>
<accession>A0A370TKR9</accession>
<keyword evidence="3" id="KW-1185">Reference proteome</keyword>
<gene>
    <name evidence="2" type="ORF">BP5553_06726</name>
</gene>
<protein>
    <recommendedName>
        <fullName evidence="1">Heterokaryon incompatibility domain-containing protein</fullName>
    </recommendedName>
</protein>
<proteinExistence type="predicted"/>
<reference evidence="2 3" key="1">
    <citation type="journal article" date="2018" name="IMA Fungus">
        <title>IMA Genome-F 9: Draft genome sequence of Annulohypoxylon stygium, Aspergillus mulundensis, Berkeleyomyces basicola (syn. Thielaviopsis basicola), Ceratocystis smalleyi, two Cercospora beticola strains, Coleophoma cylindrospora, Fusarium fracticaudum, Phialophora cf. hyalina, and Morchella septimelata.</title>
        <authorList>
            <person name="Wingfield B.D."/>
            <person name="Bills G.F."/>
            <person name="Dong Y."/>
            <person name="Huang W."/>
            <person name="Nel W.J."/>
            <person name="Swalarsk-Parry B.S."/>
            <person name="Vaghefi N."/>
            <person name="Wilken P.M."/>
            <person name="An Z."/>
            <person name="de Beer Z.W."/>
            <person name="De Vos L."/>
            <person name="Chen L."/>
            <person name="Duong T.A."/>
            <person name="Gao Y."/>
            <person name="Hammerbacher A."/>
            <person name="Kikkert J.R."/>
            <person name="Li Y."/>
            <person name="Li H."/>
            <person name="Li K."/>
            <person name="Li Q."/>
            <person name="Liu X."/>
            <person name="Ma X."/>
            <person name="Naidoo K."/>
            <person name="Pethybridge S.J."/>
            <person name="Sun J."/>
            <person name="Steenkamp E.T."/>
            <person name="van der Nest M.A."/>
            <person name="van Wyk S."/>
            <person name="Wingfield M.J."/>
            <person name="Xiong C."/>
            <person name="Yue Q."/>
            <person name="Zhang X."/>
        </authorList>
    </citation>
    <scope>NUCLEOTIDE SEQUENCE [LARGE SCALE GENOMIC DNA]</scope>
    <source>
        <strain evidence="2 3">BP 5553</strain>
    </source>
</reference>
<dbReference type="Pfam" id="PF06985">
    <property type="entry name" value="HET"/>
    <property type="match status" value="1"/>
</dbReference>
<dbReference type="RefSeq" id="XP_031868770.1">
    <property type="nucleotide sequence ID" value="XM_032015349.1"/>
</dbReference>
<dbReference type="GeneID" id="43599575"/>
<dbReference type="PANTHER" id="PTHR33112:SF12">
    <property type="entry name" value="HETEROKARYON INCOMPATIBILITY DOMAIN-CONTAINING PROTEIN"/>
    <property type="match status" value="1"/>
</dbReference>
<sequence>MDSSSTPPPTEIAGSTLCSRCQDIPFESLFTGVQLGSLDQSEQLGPATQLYLLNQTIEFGPLAELWRQDHCAFCKLLRHTFEAHYGKSYIETKLGDGAIMQIMRTPLDLNYDCYTAVDRERVAFCLEFGVTGTVLRRAGKETGDEFAQEWVLPKVQLVLPDRDSNQRPLFGRAVDHESIDWGHLKRWLKACDCRHGQGSSEEGSNARLSMPHGNIQLFAIDVDRSCVVQLPQNSEYIALSYMWGKDQRVKLKKANAEMLATPGFFNSPDGRPSKTIADAMEVTSLLGCRYLWVDALCIIQDDEINLQANINNMDQVYADAWITIVAAAGVDADAGLPGVGVGNPRTERQMVANIRGLVMANMLQGDVDTINFSRWNTRAWTYQERLLSRRLLTFTRCQVYYTCDQDCNFREDLHVADGSASLTMVDPRYQLELENMDLFEVYATAVAEYTKRSLTDPSDKLKAMNGLFNLLADPFQGPFFFGLPATVMDVGLLWLPAGACSRDSKKFPSWSWAGWNGPVRYASKDSMGNLCECTVSQATLESSDNVRLCTNMKSPERSSASVVDIDGKWKRCFDEEMATIYYKSSDPERRQYQYPRPLIAIGVNDRRLLAQEATGVLKIHAMTASFLITEKHSNGYVVFLACSKGRHEQCHLAVFDEDGRAVGAIFVDSRIVPQLKSKKHKFLALSRSTLGRTDIDPSWDEEEQYFRSWSDVASGVPHAGPKDVEGDLISASGKVVNGKECFDTKSFSPDLFWPLFNVLLLSEPENGTVERLGIGQIHVDAFSSVAEQECIFLC</sequence>
<dbReference type="InterPro" id="IPR010730">
    <property type="entry name" value="HET"/>
</dbReference>
<evidence type="ECO:0000259" key="1">
    <source>
        <dbReference type="Pfam" id="PF06985"/>
    </source>
</evidence>
<comment type="caution">
    <text evidence="2">The sequence shown here is derived from an EMBL/GenBank/DDBJ whole genome shotgun (WGS) entry which is preliminary data.</text>
</comment>
<evidence type="ECO:0000313" key="2">
    <source>
        <dbReference type="EMBL" id="RDL36114.1"/>
    </source>
</evidence>
<dbReference type="OrthoDB" id="2975793at2759"/>